<feature type="active site" evidence="4">
    <location>
        <position position="264"/>
    </location>
</feature>
<name>A0A4V2SAK8_9RHOB</name>
<dbReference type="AlphaFoldDB" id="A0A4V2SAK8"/>
<dbReference type="InterPro" id="IPR011408">
    <property type="entry name" value="Aldehyde_DH"/>
</dbReference>
<evidence type="ECO:0000256" key="1">
    <source>
        <dbReference type="ARBA" id="ARBA00009986"/>
    </source>
</evidence>
<dbReference type="EMBL" id="SLWW01000005">
    <property type="protein sequence ID" value="TCO72000.1"/>
    <property type="molecule type" value="Genomic_DNA"/>
</dbReference>
<accession>A0A4V2SAK8</accession>
<dbReference type="RefSeq" id="WP_132543455.1">
    <property type="nucleotide sequence ID" value="NZ_SLWW01000005.1"/>
</dbReference>
<dbReference type="FunFam" id="3.40.309.10:FF:000012">
    <property type="entry name" value="Betaine aldehyde dehydrogenase"/>
    <property type="match status" value="1"/>
</dbReference>
<dbReference type="OrthoDB" id="9812625at2"/>
<evidence type="ECO:0000256" key="4">
    <source>
        <dbReference type="PROSITE-ProRule" id="PRU10007"/>
    </source>
</evidence>
<dbReference type="PANTHER" id="PTHR11699">
    <property type="entry name" value="ALDEHYDE DEHYDROGENASE-RELATED"/>
    <property type="match status" value="1"/>
</dbReference>
<dbReference type="InterPro" id="IPR029510">
    <property type="entry name" value="Ald_DH_CS_GLU"/>
</dbReference>
<dbReference type="Proteomes" id="UP000295142">
    <property type="component" value="Unassembled WGS sequence"/>
</dbReference>
<evidence type="ECO:0000313" key="8">
    <source>
        <dbReference type="Proteomes" id="UP000295142"/>
    </source>
</evidence>
<sequence length="787" mass="82705">MTVSDLMQSMDYGPAPESAAEALAWLADRGGRFGHFIDGSFTDPRDGFEAKNPATGEGLATLTQATAGDVDAAVAAARKAQPKWARLSGHARARHLYALARLIQKHARLIAVLETLDNGKPIRESRDIDVPLAARHFYYHAGLAQLLARELPGHVPHGVCGQIIPWNFPFLMLAWKIAPALAAGNTVVLKPAEQTSLTALLFADLTREAGLPRGVVNILTGDGAVGERIVAHPGIDKIAFTGSTEVGRAIRIATAGSGKALSLELGGKSPYLVFEDADLDGAAEGLVDAIWLNQGQVCCAGSRLIVQEGIAETFHARLKARMTGLRIGDPMDKCIDIGAIINEGQRDRIAAMVAGGAAEGALFQPDCALPERGCWYPPTLITGLSPASRLMQEEIFGPVLVSTTFRTPAEAVQLANDTRYGLAASVWSQSIDVALDVAPKLAAGVVWVNGANMFDAAAGFGGLRESGFGREGGWEGLVEYLRPAGTPKPLKPLVAPANANAPEPADPLDRTAKLYVGGKQVRSDGGYSRAVHGARGRRLGHVSLGNRKDIRNAVEAARKAQPGWAAASAHNRAQVLYYIAENLSARAGEFAGRLHAMTGGQKAAATAEVEASIDRLFTWAAWADKAAGEIKAVPIRGTALAMNVPAGVIGVLCPDEAPLLGLVSVMGPAIAMGNACVLVPSETHPLAATDLYQVLDTSDVPGGVVNIVTGAHPTLADPLAAHMDVDAVWSFSSSDLSATIEHAAAGNLKRTWVNHGRARDWTGPAGEGRAFIRAATEVRTVWIPWGA</sequence>
<gene>
    <name evidence="7" type="ORF">EV655_105106</name>
</gene>
<dbReference type="PROSITE" id="PS00687">
    <property type="entry name" value="ALDEHYDE_DEHYDR_GLU"/>
    <property type="match status" value="1"/>
</dbReference>
<proteinExistence type="inferred from homology"/>
<dbReference type="FunFam" id="3.40.605.10:FF:000007">
    <property type="entry name" value="NAD/NADP-dependent betaine aldehyde dehydrogenase"/>
    <property type="match status" value="1"/>
</dbReference>
<evidence type="ECO:0000256" key="5">
    <source>
        <dbReference type="RuleBase" id="RU003345"/>
    </source>
</evidence>
<dbReference type="PIRSF" id="PIRSF036490">
    <property type="entry name" value="Aldedh_dupl"/>
    <property type="match status" value="1"/>
</dbReference>
<dbReference type="InterPro" id="IPR015590">
    <property type="entry name" value="Aldehyde_DH_dom"/>
</dbReference>
<evidence type="ECO:0000313" key="7">
    <source>
        <dbReference type="EMBL" id="TCO72000.1"/>
    </source>
</evidence>
<organism evidence="7 8">
    <name type="scientific">Rhodovulum euryhalinum</name>
    <dbReference type="NCBI Taxonomy" id="35805"/>
    <lineage>
        <taxon>Bacteria</taxon>
        <taxon>Pseudomonadati</taxon>
        <taxon>Pseudomonadota</taxon>
        <taxon>Alphaproteobacteria</taxon>
        <taxon>Rhodobacterales</taxon>
        <taxon>Paracoccaceae</taxon>
        <taxon>Rhodovulum</taxon>
    </lineage>
</organism>
<comment type="similarity">
    <text evidence="1 3 5">Belongs to the aldehyde dehydrogenase family.</text>
</comment>
<comment type="caution">
    <text evidence="7">The sequence shown here is derived from an EMBL/GenBank/DDBJ whole genome shotgun (WGS) entry which is preliminary data.</text>
</comment>
<evidence type="ECO:0000256" key="2">
    <source>
        <dbReference type="ARBA" id="ARBA00023002"/>
    </source>
</evidence>
<keyword evidence="2 5" id="KW-0560">Oxidoreductase</keyword>
<dbReference type="InterPro" id="IPR016162">
    <property type="entry name" value="Ald_DH_N"/>
</dbReference>
<feature type="domain" description="Aldehyde dehydrogenase" evidence="6">
    <location>
        <begin position="47"/>
        <end position="482"/>
    </location>
</feature>
<keyword evidence="8" id="KW-1185">Reference proteome</keyword>
<evidence type="ECO:0000256" key="3">
    <source>
        <dbReference type="PIRNR" id="PIRNR036490"/>
    </source>
</evidence>
<dbReference type="SUPFAM" id="SSF53720">
    <property type="entry name" value="ALDH-like"/>
    <property type="match status" value="2"/>
</dbReference>
<dbReference type="Pfam" id="PF00171">
    <property type="entry name" value="Aldedh"/>
    <property type="match status" value="2"/>
</dbReference>
<protein>
    <submittedName>
        <fullName evidence="7">Aldehyde dehydrogenase (NAD+)</fullName>
    </submittedName>
</protein>
<reference evidence="7 8" key="1">
    <citation type="submission" date="2019-03" db="EMBL/GenBank/DDBJ databases">
        <title>Genomic Encyclopedia of Type Strains, Phase IV (KMG-IV): sequencing the most valuable type-strain genomes for metagenomic binning, comparative biology and taxonomic classification.</title>
        <authorList>
            <person name="Goeker M."/>
        </authorList>
    </citation>
    <scope>NUCLEOTIDE SEQUENCE [LARGE SCALE GENOMIC DNA]</scope>
    <source>
        <strain evidence="7 8">DSM 4868</strain>
    </source>
</reference>
<dbReference type="InterPro" id="IPR016163">
    <property type="entry name" value="Ald_DH_C"/>
</dbReference>
<dbReference type="InterPro" id="IPR016161">
    <property type="entry name" value="Ald_DH/histidinol_DH"/>
</dbReference>
<feature type="domain" description="Aldehyde dehydrogenase" evidence="6">
    <location>
        <begin position="530"/>
        <end position="756"/>
    </location>
</feature>
<dbReference type="Gene3D" id="3.40.605.10">
    <property type="entry name" value="Aldehyde Dehydrogenase, Chain A, domain 1"/>
    <property type="match status" value="2"/>
</dbReference>
<dbReference type="GO" id="GO:0016620">
    <property type="term" value="F:oxidoreductase activity, acting on the aldehyde or oxo group of donors, NAD or NADP as acceptor"/>
    <property type="evidence" value="ECO:0007669"/>
    <property type="project" value="UniProtKB-UniRule"/>
</dbReference>
<dbReference type="Gene3D" id="3.40.309.10">
    <property type="entry name" value="Aldehyde Dehydrogenase, Chain A, domain 2"/>
    <property type="match status" value="1"/>
</dbReference>
<evidence type="ECO:0000259" key="6">
    <source>
        <dbReference type="Pfam" id="PF00171"/>
    </source>
</evidence>